<dbReference type="HAMAP" id="MF_00278">
    <property type="entry name" value="HisH"/>
    <property type="match status" value="1"/>
</dbReference>
<comment type="catalytic activity">
    <reaction evidence="8 10">
        <text>5-[(5-phospho-1-deoxy-D-ribulos-1-ylimino)methylamino]-1-(5-phospho-beta-D-ribosyl)imidazole-4-carboxamide + L-glutamine = D-erythro-1-(imidazol-4-yl)glycerol 3-phosphate + 5-amino-1-(5-phospho-beta-D-ribosyl)imidazole-4-carboxamide + L-glutamate + H(+)</text>
        <dbReference type="Rhea" id="RHEA:24793"/>
        <dbReference type="ChEBI" id="CHEBI:15378"/>
        <dbReference type="ChEBI" id="CHEBI:29985"/>
        <dbReference type="ChEBI" id="CHEBI:58278"/>
        <dbReference type="ChEBI" id="CHEBI:58359"/>
        <dbReference type="ChEBI" id="CHEBI:58475"/>
        <dbReference type="ChEBI" id="CHEBI:58525"/>
        <dbReference type="EC" id="4.3.2.10"/>
    </reaction>
</comment>
<dbReference type="SUPFAM" id="SSF52317">
    <property type="entry name" value="Class I glutamine amidotransferase-like"/>
    <property type="match status" value="1"/>
</dbReference>
<dbReference type="AlphaFoldDB" id="A0A1I5NFX6"/>
<evidence type="ECO:0000256" key="1">
    <source>
        <dbReference type="ARBA" id="ARBA00005091"/>
    </source>
</evidence>
<sequence length="199" mass="22273">MIAIVDYGMGNVLSVRHAFEKLGEKVIVTDDQITLREADIIVLPGVGSFQAAMKEIYDRDLYHILIELADKKPFLGICLGMQLLFSEGTEGEATKGLNLIPGTVRKIDTDFILPHVGWNQLTIAHNQPAFTPFEQAFVYFVHTYQAKTDDQYIVAKSSYGEDITAIVRKGHIFGIQFHPEKSAEIGSDIIQTFLNEVKQ</sequence>
<accession>A0A1I5NFX6</accession>
<evidence type="ECO:0000256" key="8">
    <source>
        <dbReference type="ARBA" id="ARBA00047838"/>
    </source>
</evidence>
<comment type="pathway">
    <text evidence="1 10">Amino-acid biosynthesis; L-histidine biosynthesis; L-histidine from 5-phospho-alpha-D-ribose 1-diphosphate: step 5/9.</text>
</comment>
<dbReference type="Proteomes" id="UP000321547">
    <property type="component" value="Unassembled WGS sequence"/>
</dbReference>
<evidence type="ECO:0000256" key="5">
    <source>
        <dbReference type="ARBA" id="ARBA00022962"/>
    </source>
</evidence>
<dbReference type="Proteomes" id="UP000242243">
    <property type="component" value="Unassembled WGS sequence"/>
</dbReference>
<comment type="subunit">
    <text evidence="2 10">Heterodimer of HisH and HisF.</text>
</comment>
<dbReference type="Pfam" id="PF00117">
    <property type="entry name" value="GATase"/>
    <property type="match status" value="1"/>
</dbReference>
<dbReference type="STRING" id="306540.SAMN05421839_10927"/>
<keyword evidence="7 10" id="KW-0456">Lyase</keyword>
<feature type="active site" description="Nucleophile" evidence="10 11">
    <location>
        <position position="78"/>
    </location>
</feature>
<dbReference type="GO" id="GO:0016829">
    <property type="term" value="F:lyase activity"/>
    <property type="evidence" value="ECO:0007669"/>
    <property type="project" value="UniProtKB-KW"/>
</dbReference>
<comment type="function">
    <text evidence="10">IGPS catalyzes the conversion of PRFAR and glutamine to IGP, AICAR and glutamate. The HisH subunit catalyzes the hydrolysis of glutamine to glutamate and ammonia as part of the synthesis of IGP and AICAR. The resulting ammonia molecule is channeled to the active site of HisF.</text>
</comment>
<feature type="active site" evidence="10 11">
    <location>
        <position position="180"/>
    </location>
</feature>
<evidence type="ECO:0000256" key="2">
    <source>
        <dbReference type="ARBA" id="ARBA00011152"/>
    </source>
</evidence>
<dbReference type="EMBL" id="FOXC01000009">
    <property type="protein sequence ID" value="SFP20674.1"/>
    <property type="molecule type" value="Genomic_DNA"/>
</dbReference>
<dbReference type="RefSeq" id="WP_089831008.1">
    <property type="nucleotide sequence ID" value="NZ_BJWI01000008.1"/>
</dbReference>
<keyword evidence="14" id="KW-0808">Transferase</keyword>
<name>A0A1I5NFX6_9BACI</name>
<keyword evidence="5 10" id="KW-0315">Glutamine amidotransferase</keyword>
<evidence type="ECO:0000256" key="6">
    <source>
        <dbReference type="ARBA" id="ARBA00023102"/>
    </source>
</evidence>
<feature type="domain" description="Glutamine amidotransferase" evidence="12">
    <location>
        <begin position="4"/>
        <end position="194"/>
    </location>
</feature>
<dbReference type="InterPro" id="IPR029062">
    <property type="entry name" value="Class_I_gatase-like"/>
</dbReference>
<dbReference type="GO" id="GO:0000105">
    <property type="term" value="P:L-histidine biosynthetic process"/>
    <property type="evidence" value="ECO:0007669"/>
    <property type="project" value="UniProtKB-UniRule"/>
</dbReference>
<reference evidence="14 15" key="1">
    <citation type="submission" date="2016-10" db="EMBL/GenBank/DDBJ databases">
        <authorList>
            <person name="de Groot N.N."/>
        </authorList>
    </citation>
    <scope>NUCLEOTIDE SEQUENCE [LARGE SCALE GENOMIC DNA]</scope>
    <source>
        <strain evidence="14 15">DSM 17073</strain>
    </source>
</reference>
<evidence type="ECO:0000256" key="11">
    <source>
        <dbReference type="PIRSR" id="PIRSR000495-1"/>
    </source>
</evidence>
<dbReference type="GO" id="GO:0000107">
    <property type="term" value="F:imidazoleglycerol-phosphate synthase activity"/>
    <property type="evidence" value="ECO:0007669"/>
    <property type="project" value="UniProtKB-UniRule"/>
</dbReference>
<dbReference type="GO" id="GO:0005737">
    <property type="term" value="C:cytoplasm"/>
    <property type="evidence" value="ECO:0007669"/>
    <property type="project" value="UniProtKB-SubCell"/>
</dbReference>
<dbReference type="Gene3D" id="3.40.50.880">
    <property type="match status" value="1"/>
</dbReference>
<evidence type="ECO:0000256" key="7">
    <source>
        <dbReference type="ARBA" id="ARBA00023239"/>
    </source>
</evidence>
<feature type="active site" evidence="10 11">
    <location>
        <position position="178"/>
    </location>
</feature>
<evidence type="ECO:0000256" key="3">
    <source>
        <dbReference type="ARBA" id="ARBA00022605"/>
    </source>
</evidence>
<dbReference type="InterPro" id="IPR017926">
    <property type="entry name" value="GATASE"/>
</dbReference>
<dbReference type="OrthoDB" id="9807137at2"/>
<dbReference type="EC" id="4.3.2.10" evidence="10"/>
<dbReference type="CDD" id="cd01748">
    <property type="entry name" value="GATase1_IGP_Synthase"/>
    <property type="match status" value="1"/>
</dbReference>
<reference evidence="13 16" key="2">
    <citation type="submission" date="2019-07" db="EMBL/GenBank/DDBJ databases">
        <title>Whole genome shotgun sequence of Halolactibacillus halophilus NBRC 100868.</title>
        <authorList>
            <person name="Hosoyama A."/>
            <person name="Uohara A."/>
            <person name="Ohji S."/>
            <person name="Ichikawa N."/>
        </authorList>
    </citation>
    <scope>NUCLEOTIDE SEQUENCE [LARGE SCALE GENOMIC DNA]</scope>
    <source>
        <strain evidence="13 16">NBRC 100868</strain>
    </source>
</reference>
<dbReference type="InterPro" id="IPR010139">
    <property type="entry name" value="Imidazole-glycPsynth_HisH"/>
</dbReference>
<evidence type="ECO:0000313" key="16">
    <source>
        <dbReference type="Proteomes" id="UP000321547"/>
    </source>
</evidence>
<dbReference type="PROSITE" id="PS51273">
    <property type="entry name" value="GATASE_TYPE_1"/>
    <property type="match status" value="1"/>
</dbReference>
<gene>
    <name evidence="10 13" type="primary">hisH</name>
    <name evidence="13" type="ORF">HHA03_08460</name>
    <name evidence="14" type="ORF">SAMN05421839_10927</name>
</gene>
<evidence type="ECO:0000256" key="4">
    <source>
        <dbReference type="ARBA" id="ARBA00022801"/>
    </source>
</evidence>
<dbReference type="EMBL" id="BJWI01000008">
    <property type="protein sequence ID" value="GEM01314.1"/>
    <property type="molecule type" value="Genomic_DNA"/>
</dbReference>
<organism evidence="14 15">
    <name type="scientific">Halolactibacillus halophilus</name>
    <dbReference type="NCBI Taxonomy" id="306540"/>
    <lineage>
        <taxon>Bacteria</taxon>
        <taxon>Bacillati</taxon>
        <taxon>Bacillota</taxon>
        <taxon>Bacilli</taxon>
        <taxon>Bacillales</taxon>
        <taxon>Bacillaceae</taxon>
        <taxon>Halolactibacillus</taxon>
    </lineage>
</organism>
<evidence type="ECO:0000256" key="10">
    <source>
        <dbReference type="HAMAP-Rule" id="MF_00278"/>
    </source>
</evidence>
<keyword evidence="6 10" id="KW-0368">Histidine biosynthesis</keyword>
<dbReference type="NCBIfam" id="TIGR01855">
    <property type="entry name" value="IMP_synth_hisH"/>
    <property type="match status" value="1"/>
</dbReference>
<dbReference type="PANTHER" id="PTHR42701:SF1">
    <property type="entry name" value="IMIDAZOLE GLYCEROL PHOSPHATE SYNTHASE SUBUNIT HISH"/>
    <property type="match status" value="1"/>
</dbReference>
<keyword evidence="3 10" id="KW-0028">Amino-acid biosynthesis</keyword>
<evidence type="ECO:0000313" key="13">
    <source>
        <dbReference type="EMBL" id="GEM01314.1"/>
    </source>
</evidence>
<evidence type="ECO:0000259" key="12">
    <source>
        <dbReference type="Pfam" id="PF00117"/>
    </source>
</evidence>
<dbReference type="PANTHER" id="PTHR42701">
    <property type="entry name" value="IMIDAZOLE GLYCEROL PHOSPHATE SYNTHASE SUBUNIT HISH"/>
    <property type="match status" value="1"/>
</dbReference>
<dbReference type="UniPathway" id="UPA00031">
    <property type="reaction ID" value="UER00010"/>
</dbReference>
<dbReference type="EC" id="3.5.1.2" evidence="10"/>
<protein>
    <recommendedName>
        <fullName evidence="10">Imidazole glycerol phosphate synthase subunit HisH</fullName>
        <ecNumber evidence="10">4.3.2.10</ecNumber>
    </recommendedName>
    <alternativeName>
        <fullName evidence="10">IGP synthase glutaminase subunit</fullName>
        <ecNumber evidence="10">3.5.1.2</ecNumber>
    </alternativeName>
    <alternativeName>
        <fullName evidence="10">IGP synthase subunit HisH</fullName>
    </alternativeName>
    <alternativeName>
        <fullName evidence="10">ImGP synthase subunit HisH</fullName>
        <shortName evidence="10">IGPS subunit HisH</shortName>
    </alternativeName>
</protein>
<dbReference type="PIRSF" id="PIRSF000495">
    <property type="entry name" value="Amidotransf_hisH"/>
    <property type="match status" value="1"/>
</dbReference>
<comment type="catalytic activity">
    <reaction evidence="9 10">
        <text>L-glutamine + H2O = L-glutamate + NH4(+)</text>
        <dbReference type="Rhea" id="RHEA:15889"/>
        <dbReference type="ChEBI" id="CHEBI:15377"/>
        <dbReference type="ChEBI" id="CHEBI:28938"/>
        <dbReference type="ChEBI" id="CHEBI:29985"/>
        <dbReference type="ChEBI" id="CHEBI:58359"/>
        <dbReference type="EC" id="3.5.1.2"/>
    </reaction>
</comment>
<comment type="subcellular location">
    <subcellularLocation>
        <location evidence="10">Cytoplasm</location>
    </subcellularLocation>
</comment>
<evidence type="ECO:0000313" key="14">
    <source>
        <dbReference type="EMBL" id="SFP20674.1"/>
    </source>
</evidence>
<keyword evidence="10" id="KW-0963">Cytoplasm</keyword>
<keyword evidence="4 10" id="KW-0378">Hydrolase</keyword>
<evidence type="ECO:0000256" key="9">
    <source>
        <dbReference type="ARBA" id="ARBA00049534"/>
    </source>
</evidence>
<dbReference type="GO" id="GO:0004359">
    <property type="term" value="F:glutaminase activity"/>
    <property type="evidence" value="ECO:0007669"/>
    <property type="project" value="UniProtKB-EC"/>
</dbReference>
<evidence type="ECO:0000313" key="15">
    <source>
        <dbReference type="Proteomes" id="UP000242243"/>
    </source>
</evidence>
<proteinExistence type="inferred from homology"/>
<keyword evidence="16" id="KW-1185">Reference proteome</keyword>